<evidence type="ECO:0000313" key="2">
    <source>
        <dbReference type="Proteomes" id="UP000593567"/>
    </source>
</evidence>
<proteinExistence type="predicted"/>
<protein>
    <submittedName>
        <fullName evidence="1">Uncharacterized protein</fullName>
    </submittedName>
</protein>
<comment type="caution">
    <text evidence="1">The sequence shown here is derived from an EMBL/GenBank/DDBJ whole genome shotgun (WGS) entry which is preliminary data.</text>
</comment>
<dbReference type="EMBL" id="VXIV02001739">
    <property type="protein sequence ID" value="KAF6030191.1"/>
    <property type="molecule type" value="Genomic_DNA"/>
</dbReference>
<organism evidence="1 2">
    <name type="scientific">Bugula neritina</name>
    <name type="common">Brown bryozoan</name>
    <name type="synonym">Sertularia neritina</name>
    <dbReference type="NCBI Taxonomy" id="10212"/>
    <lineage>
        <taxon>Eukaryota</taxon>
        <taxon>Metazoa</taxon>
        <taxon>Spiralia</taxon>
        <taxon>Lophotrochozoa</taxon>
        <taxon>Bryozoa</taxon>
        <taxon>Gymnolaemata</taxon>
        <taxon>Cheilostomatida</taxon>
        <taxon>Flustrina</taxon>
        <taxon>Buguloidea</taxon>
        <taxon>Bugulidae</taxon>
        <taxon>Bugula</taxon>
    </lineage>
</organism>
<accession>A0A7J7JWY6</accession>
<evidence type="ECO:0000313" key="1">
    <source>
        <dbReference type="EMBL" id="KAF6030191.1"/>
    </source>
</evidence>
<keyword evidence="2" id="KW-1185">Reference proteome</keyword>
<dbReference type="Proteomes" id="UP000593567">
    <property type="component" value="Unassembled WGS sequence"/>
</dbReference>
<name>A0A7J7JWY6_BUGNE</name>
<sequence>MLSACYMLCTSWYKYNTSYYYSIYKTRCYNNFSFCSNSSIRCSSNQSKPLWYKHSSRMTYNNTHVVSGFRLSCIPAVGKIIYCLHFH</sequence>
<reference evidence="1" key="1">
    <citation type="submission" date="2020-06" db="EMBL/GenBank/DDBJ databases">
        <title>Draft genome of Bugula neritina, a colonial animal packing powerful symbionts and potential medicines.</title>
        <authorList>
            <person name="Rayko M."/>
        </authorList>
    </citation>
    <scope>NUCLEOTIDE SEQUENCE [LARGE SCALE GENOMIC DNA]</scope>
    <source>
        <strain evidence="1">Kwan_BN1</strain>
    </source>
</reference>
<gene>
    <name evidence="1" type="ORF">EB796_011505</name>
</gene>
<dbReference type="AlphaFoldDB" id="A0A7J7JWY6"/>